<name>A0AAW1NY05_9CHLO</name>
<evidence type="ECO:0000313" key="3">
    <source>
        <dbReference type="Proteomes" id="UP001465755"/>
    </source>
</evidence>
<feature type="compositionally biased region" description="Acidic residues" evidence="1">
    <location>
        <begin position="135"/>
        <end position="147"/>
    </location>
</feature>
<feature type="compositionally biased region" description="Acidic residues" evidence="1">
    <location>
        <begin position="467"/>
        <end position="476"/>
    </location>
</feature>
<feature type="compositionally biased region" description="Gly residues" evidence="1">
    <location>
        <begin position="579"/>
        <end position="592"/>
    </location>
</feature>
<feature type="compositionally biased region" description="Pro residues" evidence="1">
    <location>
        <begin position="551"/>
        <end position="569"/>
    </location>
</feature>
<sequence length="734" mass="76124">MSEAAKPGGKQRGKQTASKRLPKMPKLPMVRIDSQWFRARLLKYSATKVLVEFPGLDGQQGPLWLPSTSDRIWRGSYKGKDWKHLGDGAWQPRAAALKKRTASGSTAAPSNAAGPAHSDSRNTSNSQQRARASSPEDDHEQDQDAEQDQATLGGSSADSDVEYSESQGHASVREGSPANQGGATAPGGSPSRSYGQGNRKRPRSEGEKSEAAAVASAAATATVSRGADPPAFAANGHAEEHTSKPAGAATEAEADQQLPPPPPADDVSRPYEKAAEASANPEAGTSATDATAAEANQQDEERKASGQAATTTTAAPPPPPAAIKTAPAVSKNEDARSPKRAELQCKESLPDEDKSMSIARMASLGSQHSPRAEATIKTKHSRKRKLAPQRADPANLYPSADNPAPSPRQAPPLLAFSTWRHASSSPEPEPENPDTTPMGSPSPRGPPPKRPARRVRAPAKLAGGVDNGDDDGDYEPEGLHSNAKGAKGIAGMLAANQGAESDEDGSEEAAGEASEAVAGTQVGGRRGRGGRWGRGRGGRGRGRNAARGTAPPVPPDVVPPGDSPPPPPTTSSRRTKNARGGGTNAWGTGRGRGNAARVANGRVQQDAAVGGQMDLRGPRGSASGGLLLGVQPFPKLMQALEGLHEGQGLLPSDVHQGRGSRPEQLPNGAHQNSDSSPHGNLSSAAGGHEMLAHMLEAQRGLSRILNARPEVFNGYSNSRSSPLVTPSVPLFHGQ</sequence>
<feature type="compositionally biased region" description="Acidic residues" evidence="1">
    <location>
        <begin position="500"/>
        <end position="510"/>
    </location>
</feature>
<protein>
    <submittedName>
        <fullName evidence="2">Uncharacterized protein</fullName>
    </submittedName>
</protein>
<proteinExistence type="predicted"/>
<accession>A0AAW1NY05</accession>
<feature type="compositionally biased region" description="Basic and acidic residues" evidence="1">
    <location>
        <begin position="331"/>
        <end position="355"/>
    </location>
</feature>
<feature type="compositionally biased region" description="Polar residues" evidence="1">
    <location>
        <begin position="715"/>
        <end position="724"/>
    </location>
</feature>
<gene>
    <name evidence="2" type="ORF">WJX73_009834</name>
</gene>
<feature type="compositionally biased region" description="Polar residues" evidence="1">
    <location>
        <begin position="152"/>
        <end position="169"/>
    </location>
</feature>
<feature type="compositionally biased region" description="Polar residues" evidence="1">
    <location>
        <begin position="669"/>
        <end position="683"/>
    </location>
</feature>
<reference evidence="2 3" key="1">
    <citation type="journal article" date="2024" name="Nat. Commun.">
        <title>Phylogenomics reveals the evolutionary origins of lichenization in chlorophyte algae.</title>
        <authorList>
            <person name="Puginier C."/>
            <person name="Libourel C."/>
            <person name="Otte J."/>
            <person name="Skaloud P."/>
            <person name="Haon M."/>
            <person name="Grisel S."/>
            <person name="Petersen M."/>
            <person name="Berrin J.G."/>
            <person name="Delaux P.M."/>
            <person name="Dal Grande F."/>
            <person name="Keller J."/>
        </authorList>
    </citation>
    <scope>NUCLEOTIDE SEQUENCE [LARGE SCALE GENOMIC DNA]</scope>
    <source>
        <strain evidence="2 3">SAG 2036</strain>
    </source>
</reference>
<evidence type="ECO:0000313" key="2">
    <source>
        <dbReference type="EMBL" id="KAK9796652.1"/>
    </source>
</evidence>
<feature type="compositionally biased region" description="Basic residues" evidence="1">
    <location>
        <begin position="525"/>
        <end position="544"/>
    </location>
</feature>
<dbReference type="AlphaFoldDB" id="A0AAW1NY05"/>
<feature type="region of interest" description="Disordered" evidence="1">
    <location>
        <begin position="648"/>
        <end position="685"/>
    </location>
</feature>
<feature type="compositionally biased region" description="Low complexity" evidence="1">
    <location>
        <begin position="211"/>
        <end position="224"/>
    </location>
</feature>
<feature type="region of interest" description="Disordered" evidence="1">
    <location>
        <begin position="1"/>
        <end position="26"/>
    </location>
</feature>
<organism evidence="2 3">
    <name type="scientific">Symbiochloris irregularis</name>
    <dbReference type="NCBI Taxonomy" id="706552"/>
    <lineage>
        <taxon>Eukaryota</taxon>
        <taxon>Viridiplantae</taxon>
        <taxon>Chlorophyta</taxon>
        <taxon>core chlorophytes</taxon>
        <taxon>Trebouxiophyceae</taxon>
        <taxon>Trebouxiales</taxon>
        <taxon>Trebouxiaceae</taxon>
        <taxon>Symbiochloris</taxon>
    </lineage>
</organism>
<feature type="compositionally biased region" description="Basic and acidic residues" evidence="1">
    <location>
        <begin position="266"/>
        <end position="275"/>
    </location>
</feature>
<keyword evidence="3" id="KW-1185">Reference proteome</keyword>
<feature type="compositionally biased region" description="Polar residues" evidence="1">
    <location>
        <begin position="121"/>
        <end position="131"/>
    </location>
</feature>
<dbReference type="EMBL" id="JALJOQ010000115">
    <property type="protein sequence ID" value="KAK9796652.1"/>
    <property type="molecule type" value="Genomic_DNA"/>
</dbReference>
<feature type="region of interest" description="Disordered" evidence="1">
    <location>
        <begin position="93"/>
        <end position="594"/>
    </location>
</feature>
<comment type="caution">
    <text evidence="2">The sequence shown here is derived from an EMBL/GenBank/DDBJ whole genome shotgun (WGS) entry which is preliminary data.</text>
</comment>
<evidence type="ECO:0000256" key="1">
    <source>
        <dbReference type="SAM" id="MobiDB-lite"/>
    </source>
</evidence>
<feature type="compositionally biased region" description="Basic residues" evidence="1">
    <location>
        <begin position="377"/>
        <end position="387"/>
    </location>
</feature>
<feature type="region of interest" description="Disordered" evidence="1">
    <location>
        <begin position="715"/>
        <end position="734"/>
    </location>
</feature>
<dbReference type="Proteomes" id="UP001465755">
    <property type="component" value="Unassembled WGS sequence"/>
</dbReference>